<evidence type="ECO:0000256" key="2">
    <source>
        <dbReference type="SAM" id="MobiDB-lite"/>
    </source>
</evidence>
<proteinExistence type="predicted"/>
<feature type="compositionally biased region" description="Basic and acidic residues" evidence="2">
    <location>
        <begin position="225"/>
        <end position="237"/>
    </location>
</feature>
<dbReference type="Gene3D" id="1.10.287.110">
    <property type="entry name" value="DnaJ domain"/>
    <property type="match status" value="1"/>
</dbReference>
<evidence type="ECO:0000259" key="3">
    <source>
        <dbReference type="PROSITE" id="PS50076"/>
    </source>
</evidence>
<dbReference type="InterPro" id="IPR036869">
    <property type="entry name" value="J_dom_sf"/>
</dbReference>
<evidence type="ECO:0000313" key="5">
    <source>
        <dbReference type="Proteomes" id="UP000072660"/>
    </source>
</evidence>
<accession>A0A139SH84</accession>
<dbReference type="SMART" id="SM00271">
    <property type="entry name" value="DnaJ"/>
    <property type="match status" value="1"/>
</dbReference>
<keyword evidence="5" id="KW-1185">Reference proteome</keyword>
<dbReference type="AlphaFoldDB" id="A0A139SH84"/>
<reference evidence="4 5" key="1">
    <citation type="submission" date="2016-02" db="EMBL/GenBank/DDBJ databases">
        <authorList>
            <person name="Wen L."/>
            <person name="He K."/>
            <person name="Yang H."/>
        </authorList>
    </citation>
    <scope>NUCLEOTIDE SEQUENCE [LARGE SCALE GENOMIC DNA]</scope>
    <source>
        <strain evidence="4 5">CV58</strain>
    </source>
</reference>
<dbReference type="Gene3D" id="1.10.3680.10">
    <property type="entry name" value="TerB-like"/>
    <property type="match status" value="1"/>
</dbReference>
<feature type="domain" description="J" evidence="3">
    <location>
        <begin position="195"/>
        <end position="259"/>
    </location>
</feature>
<evidence type="ECO:0000313" key="4">
    <source>
        <dbReference type="EMBL" id="KXU33928.1"/>
    </source>
</evidence>
<feature type="region of interest" description="Disordered" evidence="2">
    <location>
        <begin position="218"/>
        <end position="237"/>
    </location>
</feature>
<dbReference type="InterPro" id="IPR007791">
    <property type="entry name" value="DjlA_N"/>
</dbReference>
<keyword evidence="1" id="KW-0143">Chaperone</keyword>
<organism evidence="4 5">
    <name type="scientific">Ventosimonas gracilis</name>
    <dbReference type="NCBI Taxonomy" id="1680762"/>
    <lineage>
        <taxon>Bacteria</taxon>
        <taxon>Pseudomonadati</taxon>
        <taxon>Pseudomonadota</taxon>
        <taxon>Gammaproteobacteria</taxon>
        <taxon>Pseudomonadales</taxon>
        <taxon>Ventosimonadaceae</taxon>
        <taxon>Ventosimonas</taxon>
    </lineage>
</organism>
<dbReference type="Pfam" id="PF00226">
    <property type="entry name" value="DnaJ"/>
    <property type="match status" value="1"/>
</dbReference>
<dbReference type="SUPFAM" id="SSF158682">
    <property type="entry name" value="TerB-like"/>
    <property type="match status" value="1"/>
</dbReference>
<dbReference type="PRINTS" id="PR00625">
    <property type="entry name" value="JDOMAIN"/>
</dbReference>
<dbReference type="CDD" id="cd07316">
    <property type="entry name" value="terB_like_DjlA"/>
    <property type="match status" value="1"/>
</dbReference>
<protein>
    <submittedName>
        <fullName evidence="4">Molecular chaperone DjlA</fullName>
    </submittedName>
</protein>
<dbReference type="InterPro" id="IPR029024">
    <property type="entry name" value="TerB-like"/>
</dbReference>
<dbReference type="CDD" id="cd06257">
    <property type="entry name" value="DnaJ"/>
    <property type="match status" value="1"/>
</dbReference>
<dbReference type="Proteomes" id="UP000072660">
    <property type="component" value="Unassembled WGS sequence"/>
</dbReference>
<dbReference type="Pfam" id="PF05099">
    <property type="entry name" value="TerB"/>
    <property type="match status" value="1"/>
</dbReference>
<dbReference type="PROSITE" id="PS50076">
    <property type="entry name" value="DNAJ_2"/>
    <property type="match status" value="1"/>
</dbReference>
<dbReference type="OrthoDB" id="9782583at2"/>
<evidence type="ECO:0000256" key="1">
    <source>
        <dbReference type="ARBA" id="ARBA00023186"/>
    </source>
</evidence>
<sequence>MIWPFTLLGALLGLLLGRLPGALFGALLGQAIDRRLRLRRLQDLPALLRGRLAEKPHLDERELLFLLLGRLAKSEGAVQESHIQMARAEMQRLRLGANAQREAIAAFGRGKNLQDGLLQRSLTELSSRPQLAEALLRACWRMALADGYLGAHEQRLLLQWGGWMGFAAHKVKALGQDYQPKNLNDPQSRHSDYQRALKLLGVTANSSPAQIKSAWRRQLSRHHPDKLTGHNATPERLREATERTGELHKAYQLIKKQRGF</sequence>
<comment type="caution">
    <text evidence="4">The sequence shown here is derived from an EMBL/GenBank/DDBJ whole genome shotgun (WGS) entry which is preliminary data.</text>
</comment>
<dbReference type="EMBL" id="LSZO01000220">
    <property type="protein sequence ID" value="KXU33928.1"/>
    <property type="molecule type" value="Genomic_DNA"/>
</dbReference>
<dbReference type="RefSeq" id="WP_068393326.1">
    <property type="nucleotide sequence ID" value="NZ_LSZO01000220.1"/>
</dbReference>
<gene>
    <name evidence="4" type="ORF">AXE65_07830</name>
</gene>
<name>A0A139SH84_9GAMM</name>
<dbReference type="InterPro" id="IPR001623">
    <property type="entry name" value="DnaJ_domain"/>
</dbReference>
<dbReference type="SUPFAM" id="SSF46565">
    <property type="entry name" value="Chaperone J-domain"/>
    <property type="match status" value="1"/>
</dbReference>